<dbReference type="OrthoDB" id="2727348at2759"/>
<dbReference type="AlphaFoldDB" id="A0A9W9ML21"/>
<accession>A0A9W9ML21</accession>
<name>A0A9W9ML21_9EURO</name>
<comment type="similarity">
    <text evidence="1">Belongs to the aegerolysin family.</text>
</comment>
<dbReference type="InterPro" id="IPR009413">
    <property type="entry name" value="Aegerolysin-typ"/>
</dbReference>
<proteinExistence type="inferred from homology"/>
<organism evidence="2 3">
    <name type="scientific">Penicillium cf. viridicatum</name>
    <dbReference type="NCBI Taxonomy" id="2972119"/>
    <lineage>
        <taxon>Eukaryota</taxon>
        <taxon>Fungi</taxon>
        <taxon>Dikarya</taxon>
        <taxon>Ascomycota</taxon>
        <taxon>Pezizomycotina</taxon>
        <taxon>Eurotiomycetes</taxon>
        <taxon>Eurotiomycetidae</taxon>
        <taxon>Eurotiales</taxon>
        <taxon>Aspergillaceae</taxon>
        <taxon>Penicillium</taxon>
    </lineage>
</organism>
<evidence type="ECO:0000313" key="3">
    <source>
        <dbReference type="Proteomes" id="UP001150942"/>
    </source>
</evidence>
<keyword evidence="3" id="KW-1185">Reference proteome</keyword>
<comment type="caution">
    <text evidence="2">The sequence shown here is derived from an EMBL/GenBank/DDBJ whole genome shotgun (WGS) entry which is preliminary data.</text>
</comment>
<dbReference type="GO" id="GO:0019836">
    <property type="term" value="P:symbiont-mediated hemolysis of host erythrocyte"/>
    <property type="evidence" value="ECO:0007669"/>
    <property type="project" value="InterPro"/>
</dbReference>
<reference evidence="2" key="1">
    <citation type="submission" date="2022-11" db="EMBL/GenBank/DDBJ databases">
        <authorList>
            <person name="Petersen C."/>
        </authorList>
    </citation>
    <scope>NUCLEOTIDE SEQUENCE</scope>
    <source>
        <strain evidence="2">IBT 20477</strain>
    </source>
</reference>
<sequence>MDPQPESYNDWVDLRIADNYSGPISVQNAQVSWGKFYKYNNENNELTPQQVDGTVISPGNSADVCACGKQASASGTEGSIDLTDTTTNARICTLYWNCPYTGSNDLQVKNQNPQYPVSVGDWTPRGALGTVPIGVSVS</sequence>
<dbReference type="Gene3D" id="2.60.270.50">
    <property type="match status" value="1"/>
</dbReference>
<protein>
    <submittedName>
        <fullName evidence="2">Aegerolysin family protein</fullName>
    </submittedName>
</protein>
<reference evidence="2" key="2">
    <citation type="journal article" date="2023" name="IMA Fungus">
        <title>Comparative genomic study of the Penicillium genus elucidates a diverse pangenome and 15 lateral gene transfer events.</title>
        <authorList>
            <person name="Petersen C."/>
            <person name="Sorensen T."/>
            <person name="Nielsen M.R."/>
            <person name="Sondergaard T.E."/>
            <person name="Sorensen J.L."/>
            <person name="Fitzpatrick D.A."/>
            <person name="Frisvad J.C."/>
            <person name="Nielsen K.L."/>
        </authorList>
    </citation>
    <scope>NUCLEOTIDE SEQUENCE</scope>
    <source>
        <strain evidence="2">IBT 20477</strain>
    </source>
</reference>
<evidence type="ECO:0000313" key="2">
    <source>
        <dbReference type="EMBL" id="KAJ5203321.1"/>
    </source>
</evidence>
<dbReference type="EMBL" id="JAPQKQ010000003">
    <property type="protein sequence ID" value="KAJ5203321.1"/>
    <property type="molecule type" value="Genomic_DNA"/>
</dbReference>
<gene>
    <name evidence="2" type="ORF">N7449_005400</name>
</gene>
<dbReference type="Pfam" id="PF06355">
    <property type="entry name" value="Aegerolysin"/>
    <property type="match status" value="1"/>
</dbReference>
<dbReference type="Proteomes" id="UP001150942">
    <property type="component" value="Unassembled WGS sequence"/>
</dbReference>
<evidence type="ECO:0000256" key="1">
    <source>
        <dbReference type="ARBA" id="ARBA00010795"/>
    </source>
</evidence>
<dbReference type="PIRSF" id="PIRSF007951">
    <property type="entry name" value="Hemolysin, aegerolysin type"/>
    <property type="match status" value="1"/>
</dbReference>